<dbReference type="PANTHER" id="PTHR11748">
    <property type="entry name" value="D-LACTATE DEHYDROGENASE"/>
    <property type="match status" value="1"/>
</dbReference>
<evidence type="ECO:0000313" key="13">
    <source>
        <dbReference type="EMBL" id="KZV94058.1"/>
    </source>
</evidence>
<dbReference type="InterPro" id="IPR006094">
    <property type="entry name" value="Oxid_FAD_bind_N"/>
</dbReference>
<keyword evidence="6" id="KW-0809">Transit peptide</keyword>
<evidence type="ECO:0000256" key="1">
    <source>
        <dbReference type="ARBA" id="ARBA00001974"/>
    </source>
</evidence>
<evidence type="ECO:0000256" key="11">
    <source>
        <dbReference type="SAM" id="MobiDB-lite"/>
    </source>
</evidence>
<comment type="subcellular location">
    <subcellularLocation>
        <location evidence="2">Mitochondrion</location>
    </subcellularLocation>
</comment>
<dbReference type="GO" id="GO:1903457">
    <property type="term" value="P:lactate catabolic process"/>
    <property type="evidence" value="ECO:0007669"/>
    <property type="project" value="TreeGrafter"/>
</dbReference>
<sequence>MRKRNEEPTVESAEYDPLTQPRFGSPQDVQSAIIELKSIFKDVQTDPEVILPYGFSENSYHQSAPHSVVVSVHSTEDVVKIVNIARKYRIPLTVFAGGTSLEGHFGGYKSGSICIDMSGMDKILEIHQDDSDLVCQAGARWEDINHTLEEQGIPLFFPLDPGPGAAIGGMIATGCSGTNAVKYGTAKGEWFLNLTVVLPNGEVIKTRRRAHKSSAGFDITKIFIGAEGTLGIVTEATLKLAPLVPTRVAVAQFKDVEHAVSAVQEILHSPSNMNIQCVELIDDNMIKAINDSGEIPRKFAVKDSLFIKIQGSETAIAEAAKIVKKIVDKHGASGWDFGSSDEGAKALWHARKVCLWSSIASVPGSRAWTTDVCVPPSKLPELVRETKEDMRQSNVLGTIVGHVGDGNFHAILLFRSDEELENVRGAVHRLVERALRMDGTCTGEHGVGLGKKEYLVEELGPGTVEVMKTIKRAVDPLGLLNPGKLYPDEDTRWKKK</sequence>
<dbReference type="EMBL" id="KV425979">
    <property type="protein sequence ID" value="KZV94058.1"/>
    <property type="molecule type" value="Genomic_DNA"/>
</dbReference>
<dbReference type="Gene3D" id="3.30.70.2740">
    <property type="match status" value="1"/>
</dbReference>
<keyword evidence="14" id="KW-1185">Reference proteome</keyword>
<dbReference type="InterPro" id="IPR036318">
    <property type="entry name" value="FAD-bd_PCMH-like_sf"/>
</dbReference>
<dbReference type="InterPro" id="IPR016171">
    <property type="entry name" value="Vanillyl_alc_oxidase_C-sub2"/>
</dbReference>
<dbReference type="Proteomes" id="UP000077266">
    <property type="component" value="Unassembled WGS sequence"/>
</dbReference>
<dbReference type="PANTHER" id="PTHR11748:SF111">
    <property type="entry name" value="D-LACTATE DEHYDROGENASE, MITOCHONDRIAL-RELATED"/>
    <property type="match status" value="1"/>
</dbReference>
<evidence type="ECO:0000256" key="2">
    <source>
        <dbReference type="ARBA" id="ARBA00004173"/>
    </source>
</evidence>
<dbReference type="SUPFAM" id="SSF56176">
    <property type="entry name" value="FAD-binding/transporter-associated domain-like"/>
    <property type="match status" value="1"/>
</dbReference>
<dbReference type="GO" id="GO:0071949">
    <property type="term" value="F:FAD binding"/>
    <property type="evidence" value="ECO:0007669"/>
    <property type="project" value="InterPro"/>
</dbReference>
<dbReference type="GO" id="GO:0005739">
    <property type="term" value="C:mitochondrion"/>
    <property type="evidence" value="ECO:0007669"/>
    <property type="project" value="UniProtKB-SubCell"/>
</dbReference>
<name>A0A165IYG2_EXIGL</name>
<dbReference type="GO" id="GO:0004458">
    <property type="term" value="F:D-lactate dehydrogenase (cytochrome) activity"/>
    <property type="evidence" value="ECO:0007669"/>
    <property type="project" value="UniProtKB-EC"/>
</dbReference>
<dbReference type="STRING" id="1314781.A0A165IYG2"/>
<dbReference type="Pfam" id="PF01565">
    <property type="entry name" value="FAD_binding_4"/>
    <property type="match status" value="1"/>
</dbReference>
<comment type="catalytic activity">
    <reaction evidence="10">
        <text>(R)-lactate + 2 Fe(III)-[cytochrome c] = 2 Fe(II)-[cytochrome c] + pyruvate + 2 H(+)</text>
        <dbReference type="Rhea" id="RHEA:13521"/>
        <dbReference type="Rhea" id="RHEA-COMP:10350"/>
        <dbReference type="Rhea" id="RHEA-COMP:14399"/>
        <dbReference type="ChEBI" id="CHEBI:15361"/>
        <dbReference type="ChEBI" id="CHEBI:15378"/>
        <dbReference type="ChEBI" id="CHEBI:16004"/>
        <dbReference type="ChEBI" id="CHEBI:29033"/>
        <dbReference type="ChEBI" id="CHEBI:29034"/>
        <dbReference type="EC" id="1.1.2.4"/>
    </reaction>
</comment>
<dbReference type="FunFam" id="3.30.70.2740:FF:000001">
    <property type="entry name" value="D-lactate dehydrogenase mitochondrial"/>
    <property type="match status" value="1"/>
</dbReference>
<dbReference type="InterPro" id="IPR016164">
    <property type="entry name" value="FAD-linked_Oxase-like_C"/>
</dbReference>
<dbReference type="PROSITE" id="PS51387">
    <property type="entry name" value="FAD_PCMH"/>
    <property type="match status" value="1"/>
</dbReference>
<dbReference type="InterPro" id="IPR004113">
    <property type="entry name" value="FAD-bd_oxidored_4_C"/>
</dbReference>
<comment type="similarity">
    <text evidence="3">Belongs to the FAD-binding oxidoreductase/transferase type 4 family.</text>
</comment>
<evidence type="ECO:0000256" key="10">
    <source>
        <dbReference type="ARBA" id="ARBA00051436"/>
    </source>
</evidence>
<keyword evidence="7" id="KW-0560">Oxidoreductase</keyword>
<evidence type="ECO:0000256" key="4">
    <source>
        <dbReference type="ARBA" id="ARBA00022630"/>
    </source>
</evidence>
<evidence type="ECO:0000256" key="3">
    <source>
        <dbReference type="ARBA" id="ARBA00008000"/>
    </source>
</evidence>
<dbReference type="AlphaFoldDB" id="A0A165IYG2"/>
<feature type="domain" description="FAD-binding PCMH-type" evidence="12">
    <location>
        <begin position="61"/>
        <end position="243"/>
    </location>
</feature>
<evidence type="ECO:0000256" key="9">
    <source>
        <dbReference type="ARBA" id="ARBA00038897"/>
    </source>
</evidence>
<keyword evidence="5" id="KW-0274">FAD</keyword>
<dbReference type="InParanoid" id="A0A165IYG2"/>
<dbReference type="InterPro" id="IPR016169">
    <property type="entry name" value="FAD-bd_PCMH_sub2"/>
</dbReference>
<dbReference type="FunFam" id="1.10.45.10:FF:000001">
    <property type="entry name" value="D-lactate dehydrogenase mitochondrial"/>
    <property type="match status" value="1"/>
</dbReference>
<comment type="cofactor">
    <cofactor evidence="1">
        <name>FAD</name>
        <dbReference type="ChEBI" id="CHEBI:57692"/>
    </cofactor>
</comment>
<gene>
    <name evidence="13" type="ORF">EXIGLDRAFT_612213</name>
</gene>
<evidence type="ECO:0000256" key="8">
    <source>
        <dbReference type="ARBA" id="ARBA00023128"/>
    </source>
</evidence>
<evidence type="ECO:0000259" key="12">
    <source>
        <dbReference type="PROSITE" id="PS51387"/>
    </source>
</evidence>
<evidence type="ECO:0000256" key="7">
    <source>
        <dbReference type="ARBA" id="ARBA00023002"/>
    </source>
</evidence>
<feature type="region of interest" description="Disordered" evidence="11">
    <location>
        <begin position="1"/>
        <end position="24"/>
    </location>
</feature>
<keyword evidence="4" id="KW-0285">Flavoprotein</keyword>
<reference evidence="13 14" key="1">
    <citation type="journal article" date="2016" name="Mol. Biol. Evol.">
        <title>Comparative Genomics of Early-Diverging Mushroom-Forming Fungi Provides Insights into the Origins of Lignocellulose Decay Capabilities.</title>
        <authorList>
            <person name="Nagy L.G."/>
            <person name="Riley R."/>
            <person name="Tritt A."/>
            <person name="Adam C."/>
            <person name="Daum C."/>
            <person name="Floudas D."/>
            <person name="Sun H."/>
            <person name="Yadav J.S."/>
            <person name="Pangilinan J."/>
            <person name="Larsson K.H."/>
            <person name="Matsuura K."/>
            <person name="Barry K."/>
            <person name="Labutti K."/>
            <person name="Kuo R."/>
            <person name="Ohm R.A."/>
            <person name="Bhattacharya S.S."/>
            <person name="Shirouzu T."/>
            <person name="Yoshinaga Y."/>
            <person name="Martin F.M."/>
            <person name="Grigoriev I.V."/>
            <person name="Hibbett D.S."/>
        </authorList>
    </citation>
    <scope>NUCLEOTIDE SEQUENCE [LARGE SCALE GENOMIC DNA]</scope>
    <source>
        <strain evidence="13 14">HHB12029</strain>
    </source>
</reference>
<accession>A0A165IYG2</accession>
<dbReference type="Gene3D" id="1.10.45.10">
    <property type="entry name" value="Vanillyl-alcohol Oxidase, Chain A, domain 4"/>
    <property type="match status" value="1"/>
</dbReference>
<dbReference type="FunFam" id="3.30.465.10:FF:000014">
    <property type="entry name" value="D-lactate dehydrogenase (Cytochrome), putative"/>
    <property type="match status" value="1"/>
</dbReference>
<organism evidence="13 14">
    <name type="scientific">Exidia glandulosa HHB12029</name>
    <dbReference type="NCBI Taxonomy" id="1314781"/>
    <lineage>
        <taxon>Eukaryota</taxon>
        <taxon>Fungi</taxon>
        <taxon>Dikarya</taxon>
        <taxon>Basidiomycota</taxon>
        <taxon>Agaricomycotina</taxon>
        <taxon>Agaricomycetes</taxon>
        <taxon>Auriculariales</taxon>
        <taxon>Exidiaceae</taxon>
        <taxon>Exidia</taxon>
    </lineage>
</organism>
<dbReference type="Pfam" id="PF02913">
    <property type="entry name" value="FAD-oxidase_C"/>
    <property type="match status" value="1"/>
</dbReference>
<dbReference type="GO" id="GO:0008720">
    <property type="term" value="F:D-lactate dehydrogenase (NAD+) activity"/>
    <property type="evidence" value="ECO:0007669"/>
    <property type="project" value="TreeGrafter"/>
</dbReference>
<dbReference type="EC" id="1.1.2.4" evidence="9"/>
<keyword evidence="8" id="KW-0496">Mitochondrion</keyword>
<protein>
    <recommendedName>
        <fullName evidence="9">D-lactate dehydrogenase (cytochrome)</fullName>
        <ecNumber evidence="9">1.1.2.4</ecNumber>
    </recommendedName>
</protein>
<evidence type="ECO:0000313" key="14">
    <source>
        <dbReference type="Proteomes" id="UP000077266"/>
    </source>
</evidence>
<dbReference type="SUPFAM" id="SSF55103">
    <property type="entry name" value="FAD-linked oxidases, C-terminal domain"/>
    <property type="match status" value="1"/>
</dbReference>
<dbReference type="OrthoDB" id="7786253at2759"/>
<dbReference type="InterPro" id="IPR016166">
    <property type="entry name" value="FAD-bd_PCMH"/>
</dbReference>
<dbReference type="Gene3D" id="3.30.465.10">
    <property type="match status" value="1"/>
</dbReference>
<evidence type="ECO:0000256" key="6">
    <source>
        <dbReference type="ARBA" id="ARBA00022946"/>
    </source>
</evidence>
<evidence type="ECO:0000256" key="5">
    <source>
        <dbReference type="ARBA" id="ARBA00022827"/>
    </source>
</evidence>
<proteinExistence type="inferred from homology"/>